<sequence length="121" mass="13440">PDYPATLPLPDHGTYAGSVDQGLIRTTVPSAQANQIYGFNSPRVDISMTFKMVNDKYAEWLTWVKANAFDWFNMPVISPATPTDITSVQSVRFTSDIQYTKLGDNWLSVTVACELIPGDYS</sequence>
<reference evidence="1" key="1">
    <citation type="journal article" date="2014" name="Front. Microbiol.">
        <title>High frequency of phylogenetically diverse reductive dehalogenase-homologous genes in deep subseafloor sedimentary metagenomes.</title>
        <authorList>
            <person name="Kawai M."/>
            <person name="Futagami T."/>
            <person name="Toyoda A."/>
            <person name="Takaki Y."/>
            <person name="Nishi S."/>
            <person name="Hori S."/>
            <person name="Arai W."/>
            <person name="Tsubouchi T."/>
            <person name="Morono Y."/>
            <person name="Uchiyama I."/>
            <person name="Ito T."/>
            <person name="Fujiyama A."/>
            <person name="Inagaki F."/>
            <person name="Takami H."/>
        </authorList>
    </citation>
    <scope>NUCLEOTIDE SEQUENCE</scope>
    <source>
        <strain evidence="1">Expedition CK06-06</strain>
    </source>
</reference>
<comment type="caution">
    <text evidence="1">The sequence shown here is derived from an EMBL/GenBank/DDBJ whole genome shotgun (WGS) entry which is preliminary data.</text>
</comment>
<evidence type="ECO:0000313" key="1">
    <source>
        <dbReference type="EMBL" id="GAG52471.1"/>
    </source>
</evidence>
<protein>
    <submittedName>
        <fullName evidence="1">Uncharacterized protein</fullName>
    </submittedName>
</protein>
<dbReference type="EMBL" id="BARS01054910">
    <property type="protein sequence ID" value="GAG52471.1"/>
    <property type="molecule type" value="Genomic_DNA"/>
</dbReference>
<feature type="non-terminal residue" evidence="1">
    <location>
        <position position="1"/>
    </location>
</feature>
<name>X0ZWR2_9ZZZZ</name>
<proteinExistence type="predicted"/>
<organism evidence="1">
    <name type="scientific">marine sediment metagenome</name>
    <dbReference type="NCBI Taxonomy" id="412755"/>
    <lineage>
        <taxon>unclassified sequences</taxon>
        <taxon>metagenomes</taxon>
        <taxon>ecological metagenomes</taxon>
    </lineage>
</organism>
<dbReference type="AlphaFoldDB" id="X0ZWR2"/>
<accession>X0ZWR2</accession>
<gene>
    <name evidence="1" type="ORF">S01H1_81188</name>
</gene>